<dbReference type="Pfam" id="PF20082">
    <property type="entry name" value="DUF6476"/>
    <property type="match status" value="1"/>
</dbReference>
<protein>
    <submittedName>
        <fullName evidence="2">Uncharacterized protein</fullName>
    </submittedName>
</protein>
<keyword evidence="3" id="KW-1185">Reference proteome</keyword>
<reference evidence="3" key="1">
    <citation type="journal article" date="2019" name="Int. J. Syst. Evol. Microbiol.">
        <title>The Global Catalogue of Microorganisms (GCM) 10K type strain sequencing project: providing services to taxonomists for standard genome sequencing and annotation.</title>
        <authorList>
            <consortium name="The Broad Institute Genomics Platform"/>
            <consortium name="The Broad Institute Genome Sequencing Center for Infectious Disease"/>
            <person name="Wu L."/>
            <person name="Ma J."/>
        </authorList>
    </citation>
    <scope>NUCLEOTIDE SEQUENCE [LARGE SCALE GENOMIC DNA]</scope>
    <source>
        <strain evidence="3">JCM 17190</strain>
    </source>
</reference>
<dbReference type="InterPro" id="IPR045519">
    <property type="entry name" value="DUF6476"/>
</dbReference>
<keyword evidence="1" id="KW-0472">Membrane</keyword>
<keyword evidence="1" id="KW-1133">Transmembrane helix</keyword>
<comment type="caution">
    <text evidence="2">The sequence shown here is derived from an EMBL/GenBank/DDBJ whole genome shotgun (WGS) entry which is preliminary data.</text>
</comment>
<dbReference type="Proteomes" id="UP001399917">
    <property type="component" value="Unassembled WGS sequence"/>
</dbReference>
<evidence type="ECO:0000256" key="1">
    <source>
        <dbReference type="SAM" id="Phobius"/>
    </source>
</evidence>
<evidence type="ECO:0000313" key="3">
    <source>
        <dbReference type="Proteomes" id="UP001399917"/>
    </source>
</evidence>
<gene>
    <name evidence="2" type="ORF">GCM10022404_01750</name>
</gene>
<dbReference type="EMBL" id="BAABDF010000001">
    <property type="protein sequence ID" value="GAA3854033.1"/>
    <property type="molecule type" value="Genomic_DNA"/>
</dbReference>
<dbReference type="RefSeq" id="WP_344842173.1">
    <property type="nucleotide sequence ID" value="NZ_BAABDF010000001.1"/>
</dbReference>
<evidence type="ECO:0000313" key="2">
    <source>
        <dbReference type="EMBL" id="GAA3854033.1"/>
    </source>
</evidence>
<proteinExistence type="predicted"/>
<accession>A0ABP7JUH4</accession>
<organism evidence="2 3">
    <name type="scientific">Celeribacter arenosi</name>
    <dbReference type="NCBI Taxonomy" id="792649"/>
    <lineage>
        <taxon>Bacteria</taxon>
        <taxon>Pseudomonadati</taxon>
        <taxon>Pseudomonadota</taxon>
        <taxon>Alphaproteobacteria</taxon>
        <taxon>Rhodobacterales</taxon>
        <taxon>Roseobacteraceae</taxon>
        <taxon>Celeribacter</taxon>
    </lineage>
</organism>
<sequence length="107" mass="11820">MNDSVEIDRAEIDPKEAANLRLLRRLVTALTVVMIGGLLVLIVLFVTRFPTVSAPVSYDLPDAITLPEGVTPTAFTRGRDWVAITTPDEILIYDAQSGDLRQRIVIE</sequence>
<feature type="transmembrane region" description="Helical" evidence="1">
    <location>
        <begin position="26"/>
        <end position="46"/>
    </location>
</feature>
<name>A0ABP7JUH4_9RHOB</name>
<keyword evidence="1" id="KW-0812">Transmembrane</keyword>